<name>A0A433VNU6_9CYAN</name>
<feature type="compositionally biased region" description="Low complexity" evidence="1">
    <location>
        <begin position="5913"/>
        <end position="5932"/>
    </location>
</feature>
<dbReference type="EMBL" id="RSCL01000004">
    <property type="protein sequence ID" value="RUT07776.1"/>
    <property type="molecule type" value="Genomic_DNA"/>
</dbReference>
<accession>A0A433VNU6</accession>
<sequence length="5966" mass="586460">MTLAATSDNSSATSAKAGSAGKISISPTVALTIVSNNTLATIGTGGTLTVGSLDAVAKHSGNTSTTTDAAAAGSTVGIGAALSLNIVDDTTIATTARNITSTVGDISFGAYAYAATGATAKAGAAGADPDAEQKEGENTAEDQAADQKPKKTSEDQANEQIDSVEDNPNADKHKGAIKGKAKTSSGSVSIAAGLALNLVDSTAKASLADGLIINSAGSFKLATSNETDAGAIADGSAVGGVSAIGVGVAVALNIVDITNEATIGQSTTGTANVTAKGVILEAKMSDSSLKGDGFSNFTAQATAGAGANNVGVAGSFALNAIGENSSIALIKSGAIVDAGGGDVEIIAQNNTNSVTLAEAVQVASPDGTPQVGVGASVAIDFEQNRAEASLQDNSTLTNAGKLTLAATSDNSSATSVKAGSAGNISVSPAVALTIVSNNTKATIGSGGTLTVASLDAVAKHSGNTSTTADAAAAGNTVGVGAALSLNIVDDNTIATTARNITSTAGEISFGAYAYAATGATAKAGSAGADPDAKEENDNNTPEDQAGEKRKKTSEDQANEQIDSVEDNPNAEKHKGAIGGKAKSNSDGAVSIAAALALNLANSTTKAILADNLVINAAGAFKLGASNETDGSAIADGSAVDGSNKVGIGAAVALNIVNASNQATLSTGAKVSADGVTLEAKMSDETLGGDGVSAFKAESTSGAGAQNVGVAGSFALNFVNNSNEAVIKSGANVNAGSGDITLIAANNETDDVKATSDASGGNVGVGASIGMNLLLKNSVRAEIEDNVILSGGGSLTLDAKSERAVTTTVEAGSSGGVAVSPAVSIAIVNNDTTARLGAGAGTLDLSGNVSIKAERIGSVITEGNATAAGDKVAVGAIVAVNVVKDNTSAALMRDITTSGGSVVVASTSNLTSNALVLASASGNKQDGREADDEASAQSGQKTMPSAKDSVNQSNSSASSSSGGTGGAGVGVAAAVGVNWQIATNKAIIGSNVRVITKGGAVTVSATNQTNAKARAIGTSMSDTATANVSAAVGLNVADVNNIASVGSQAIINAQSTDGKKGDIKIEAVTPDESTNEFIVWGFAASGGNSENSKASVAGSIGVNVLTFNSQALVGNEAQLATSGAIDVIANSPISLQNLAISGAFSTSTTGGAAGAAIVVNVVTQSSIASIGANATLDASESISVSAESSLSPRAANIEDLLSIVDAVSGQLGSLAPEIPGLDELFAPLQEVEQPLVDQIRTVINEQKNAFPPELTPPIYDLALQELDNLVALKQQGLVDLKTYLQELIDLAKSIAADFFKDFATEVLNLVPFSNVAIGAGVSDGKVGIGGSVIVNIFNANTLAYVSSGTQINQGANTTAGNDQSVNLFAKDTTKVKNVAGGLGVGTGAVGIGIGVDVEILYRNVGAYIDSSTTTATKVKAAKGVSVQSSTDQDIFNLTLSGGLGGKLGVGGTVAVNQITNNVIAGISGTIQTEGDVSIAAIDNSKILALAGGLAVAAELKQAPEGGPKASIGAAVAVNKIASTTYATINRANVTTSGALNVNANSNAEIKSVTIAGSGSVSKGNSSLSFAAGASIAINTINSSIIAEIANGSTVKVGGQNTLAISAKDNSKIEAFALGGALAVAVSSGGTGGTLAIGVSAARNEINNTTAAYIDSSTVGSSNNTDVNIDLQALSTNTISAQSIAVAISVAKGSTGVALSGGGAGAGNFILTKTNAYVKDSNLSNNIGNVAIKANNTSNIDATVVAVSGSVAIGDSTGVGASIGAAVANNFIGYDEGSNRKPSEVQAYIQNSSVKANGNLTLNALADENIVARVGAGSVAVAASTGGTGLSGSGSGVVTLNKIATLIKAFVNGATSIEAKTATLTATDSSKIKADAGAASIAVAAASTTGGSLSIGVSVATNLISNEVEAFISGASNVRTTTGGISLSAITKPTIEAVSVAASIAVGAAGTTGVGISGAGAAAINTILTKTNAYIKDSVIASAGAIALAATNTATIDAKIAAVSVAVGGGGTTGVGVSIGMAVANNYIGYDDSNRQPSEVQAYIQNSSLTANQDLTLNALSGGIITAGVGAGSAAVSGGGTTGVAAGGSGVVTLNKIATLVKAFIDGDGKTGIQASTATLNAKDTSKITADAGAASLAIGGGGTTGVSLSIGVSVASNLISNEVEAFIKNAGNLKTTTGLLSLAASTDAAIKAVSVAASIAAGGGGTAGVTISGAGAAAVNTILTKTNAYIKDSVVTSAGSVNLAATNSATIDAKIAAVSVSAGGGGTAGVGVSIGAAVANNSIGYDGSTRQPAEVQAYIQNSSMSAASGDLTLSAINNGSITAGVGAGSAAVSGGGTAGVAASGSGVSTENKIATLVKAFIDKDGATGIQAKTATLTAKDSSIISADAGAASVAASFGGTAGVSLSIGVSIANNLISNEVEAFIRSANNVKTTTGNISLSATTDASIRAVSVAASIAASFGGTAGVAISGAGAASINTILTKTNAYIKDSAVNSAGAVSLDARNTATISATVAAVSASVSGGGTAGVGVSIGAAVANNSIGYDNNGDRTPAEVQAYIQNSSLAVGGDLTLNAINDGAITAGVGAGSAAISGGGTAGVAASGSGVSTENKIATLVKAFIDGDGATGIQAKTAALTAKDSSTISADAGAASIAASFSGNASVSLSIGVALARNTVTNEVQAFIQNADSSVRTTTGDVSLSATTDANIKALSVAASLAVGVSATAGVAVSGAGAESTNTISTKTNAYIKDSVVNSAGAVGINAKNTAGISAKVGAGSAAVGGGKGGVGASIGVAVARNLIGWGVDTTDKNYKYTTGSGTQSLNKGDRVLIAQGARAGDIYEFTGDPASIDLETADYAKTSDWKQVNLKQNASEVLAYVNSSSINAGNALTLTSLSSSTIEANVASLSVAVSAGIGGASLSGAGVGTENKIATKVQAYIDGDGSAGIKAGSVGLTANDTSSISASAEAASIAATFAIGAAISVGVSIAINEIANDVRAFVQNVKNGLTATSGSIQLTAKETSTITAISVAASAAVALVGVAGAGAVATNTITNAAKSYISNAAQVKANGDVALTSSDTSTIRSLAGQFSGGTAAAIGVSVATNTISNQIIAEVANSNVISSTGAIGINATSNSTIETLGIGGSVGGAVAAAGATTLNRITSTTSANTRGVSTLQAAGAVTLVASDDSTIKSLAGQLSVGGAAGVGAGVATNDIANTIIAELGGTAVTAGSVALSATSNGYVGSIAVGASSGGAFALGGAITLNKIANVIRAGTSGGSSITTTGSVSLQASDTPTIESLAGQVSDAGGASVGLSLAKNEISSQVIAEISNTTFKAKAASVSLTATSVGSIRSAAVGGAAAGALAAGGSVTLNTIRKVVKAAISDGSDVQSQGAVSLTAFDNSPILSLAGQVAVAGAATIGIAVATNDIANQVIAEVNNSKATSLTGVTLNATSTGSIKTLGIAGAVSGGFSGAGAVTLNSIANVIKANIVNGSDIQSAGNLNLTAKEDAKIESLAGSISVGGAASVGASVATNNISSQIIAEVNNSQVAVSAGDINLSATSTGTIDSLAAGGTDAGTFAAGGAVTVNNLSNTVRANIANGSDVQAQGNVGLTATNSATIQSLAGQITGAGGAAIGASVAINNSSNTTQAYISDSTVDSKGLLKAVAKNTGTIKSASAGASISGGVALTGSVSVNNITNTTDAHASNVTISSLSGVEISAVDEATIQSFAGQISVGIGAAGVGAAVAYNNIGNIVTAYVTAEDGKNTTIDTSGNVIVSASGKGIIDTIAAGGSAGLFVGAGASVAVNQMSNNVSASVQNNSTIKAKGSVGVLADSTNSMTTKGGTFSAGFIGLGGTIAVNNLENTTRAYVNNSSIDAGSEQSIVIPKTDGSGTDESFQGVAVLATSKDNLGVTIGTGGVGGFAFVASVAVNNFKNITEAYGNNVAINATSGSSIPQQSVYIKAFNDSTVNVNAGTAGGGLAAVGVGIDITTMKNATSAYINSSDLINSPGSIVNANKDLVVEAKTQKSLNSNVVALGGGLGFSVQGAVSIINVSSAMSSDGVKAASDTQNRVEQQLRDLNGMGKDSNGKSNISTKSVSNSFATSLPTLQGTTAFITGRASAGNNLIVNAYETTKLNVAVGSLSAGLISVGGAVGVANITHNASAYVGERSRLTGGNITIQSTGFVDSTAVRAVAGSAGAVGLGAAVAYLSSENNSKAYVGNYAVVTQASNVDVIARSSSNLNAQGLGASYGLAAGGIVIANVRETGTTQAYIGDEVAVENTDNLNVKAIANEAVTATSQASSGGIISGNSTETSATVNPNVAAYIGNNSTIKVAKDVNVVSDVSVDGDAASKGGSYGLVGVGLAFSQVNANPVINTYIGTNTTIEAGNVTISSSLGKAPVSADTSFNPGNAVNNTADSITFTNNHGLRTGDTVVYSNGGGGNIGGLENQASYTVIVVNDETVKLGSEFTGSEVDTKFNTIKFANGHNFNNGQQVIFEAENGNNVGGLTSGQKYYVKVIDGSTIQLSNTSNIDDITEGARLSGITTVAGATTIQANKDKDTANIFQNGDTVTYKKRSALFTVDEQLPDTGGKPNIFNLNTGDIVSKDTINSASHGFETGDQVIYTATGTALGGLTSGQKYYVKKVDDNKFQLSATLGGATIDIIGATAGTSHKITAVGLRLATIRNFTYETANNNLISMANHGFSSGQAVRYNSGQKSIGGLTNGETYYVIKVDDNSFRLTSTSGGAAISLTATNASGLQSLTAVGPELEEGLSYHIKNSTATTFQLSETSGGQAISLDTVGLTGTGASHLFVKQSAVDLTSASAGRYNLHLDLENGTATGTKHLLSSGASIVLPSQGDQVFSAYSQASSGAAIAGSGAKAGIGITPTTNTYVGNGASILATGNVKVQGLSNVQVTGAASTNTGGIVGVGIGELNAKIENNNKTTIFSNAIINAAGNVTIDGQSTHKFNVSTDSTAGGLIPIGRATATATVIHNTITDIGSQANITSQRDLMVYSGSDTSGFVNASANGGGLIPFAYGTANINVEGANEARVNSATLTARKLTVESAVDNLNVNALGLGKAGGLIGIIQGKSNINLNGTRAITTIGSGASLKADELNLNAIFRNVNSNSTALGYCDGLGGKTDSDATNYMNLTAAVNTDANSTLTVNSLNVKSGFDIFNETTYAYSKKAWELRIWTPFGDIVITLDFGRAKSDDKQINPQSFTNFNSNVVRLARQVNPVLVVNASGQVSLKSDNVTVTDNGTDINVGNISATGGGKVTFSSGAKSTGGSFIDNGKYSATDPAFDSVEIQNYSNKNLIINDIGAISTGSGVSLADYSRVNVSKTINATTSSGPLATNPTLVTINNWGNSNLILKGVINNPHDRTILYSNGNIFSQGATQKIITRDLKMTAVNGSIGANGQRIAAQLNQGYTPVTSNVLSSNIALDVEAENSTYLDLTAKGLDDNPLTVNIQKMTAKRGEVNLTIGQTTNKSNTSISALYKFTGKDASNRGISAGTNIAINAGSTTTNINTTTEFSGIAGSLDVVTGGLIKIENVGEELNIKQAVSHQNSVELSGKNVALINDALVQAATDVTLTATKLSMLNNANLQAATDVTFLVEENFQINSTATVNAGNNVMIQGDYNNKALTGTSITIDGWIYAQNMSIYGNTKKDIFNIRRLATTTNVYTGGDDDIVNIGSSQNQVNEIQKRLSVYGGMQNDVDTLNINNSGDTSNSIGVLTNTSVTGLGMGEGIYYDGFEVLNINLGAGNDDFTMLNTSATTNIDSGAGNDKFRIGSKLDANGNVLDETIDGIVISGTNILGTSNVTNIKTGAGNDYIQVNRNTGLLNIEGESGDDVFVINTPIAYSSSLANATVNISGNDDYDTTMINSSSLLETIQNNGSSVNVINSRLINLATIENLIINQNSSGTSSSSGSGGTNTTSGGDDTLDSLADRTQVDSTNNSNTNSGINALLQALLSR</sequence>
<dbReference type="InterPro" id="IPR047881">
    <property type="entry name" value="LktA_repeat"/>
</dbReference>
<comment type="caution">
    <text evidence="2">The sequence shown here is derived from an EMBL/GenBank/DDBJ whole genome shotgun (WGS) entry which is preliminary data.</text>
</comment>
<organism evidence="2 3">
    <name type="scientific">Dulcicalothrix desertica PCC 7102</name>
    <dbReference type="NCBI Taxonomy" id="232991"/>
    <lineage>
        <taxon>Bacteria</taxon>
        <taxon>Bacillati</taxon>
        <taxon>Cyanobacteriota</taxon>
        <taxon>Cyanophyceae</taxon>
        <taxon>Nostocales</taxon>
        <taxon>Calotrichaceae</taxon>
        <taxon>Dulcicalothrix</taxon>
    </lineage>
</organism>
<keyword evidence="3" id="KW-1185">Reference proteome</keyword>
<feature type="region of interest" description="Disordered" evidence="1">
    <location>
        <begin position="523"/>
        <end position="584"/>
    </location>
</feature>
<feature type="compositionally biased region" description="Basic and acidic residues" evidence="1">
    <location>
        <begin position="145"/>
        <end position="154"/>
    </location>
</feature>
<reference evidence="2" key="2">
    <citation type="journal article" date="2019" name="Genome Biol. Evol.">
        <title>Day and night: Metabolic profiles and evolutionary relationships of six axenic non-marine cyanobacteria.</title>
        <authorList>
            <person name="Will S.E."/>
            <person name="Henke P."/>
            <person name="Boedeker C."/>
            <person name="Huang S."/>
            <person name="Brinkmann H."/>
            <person name="Rohde M."/>
            <person name="Jarek M."/>
            <person name="Friedl T."/>
            <person name="Seufert S."/>
            <person name="Schumacher M."/>
            <person name="Overmann J."/>
            <person name="Neumann-Schaal M."/>
            <person name="Petersen J."/>
        </authorList>
    </citation>
    <scope>NUCLEOTIDE SEQUENCE [LARGE SCALE GENOMIC DNA]</scope>
    <source>
        <strain evidence="2">PCC 7102</strain>
    </source>
</reference>
<evidence type="ECO:0000313" key="2">
    <source>
        <dbReference type="EMBL" id="RUT07776.1"/>
    </source>
</evidence>
<evidence type="ECO:0000313" key="3">
    <source>
        <dbReference type="Proteomes" id="UP000271624"/>
    </source>
</evidence>
<feature type="compositionally biased region" description="Low complexity" evidence="1">
    <location>
        <begin position="948"/>
        <end position="960"/>
    </location>
</feature>
<feature type="region of interest" description="Disordered" evidence="1">
    <location>
        <begin position="5913"/>
        <end position="5938"/>
    </location>
</feature>
<feature type="region of interest" description="Disordered" evidence="1">
    <location>
        <begin position="920"/>
        <end position="963"/>
    </location>
</feature>
<dbReference type="Proteomes" id="UP000271624">
    <property type="component" value="Unassembled WGS sequence"/>
</dbReference>
<dbReference type="NCBIfam" id="NF012206">
    <property type="entry name" value="LktA_tand_53"/>
    <property type="match status" value="35"/>
</dbReference>
<feature type="region of interest" description="Disordered" evidence="1">
    <location>
        <begin position="124"/>
        <end position="180"/>
    </location>
</feature>
<evidence type="ECO:0000256" key="1">
    <source>
        <dbReference type="SAM" id="MobiDB-lite"/>
    </source>
</evidence>
<proteinExistence type="predicted"/>
<gene>
    <name evidence="2" type="ORF">DSM106972_020360</name>
</gene>
<protein>
    <submittedName>
        <fullName evidence="2">Uncharacterized protein</fullName>
    </submittedName>
</protein>
<reference evidence="2" key="1">
    <citation type="submission" date="2018-12" db="EMBL/GenBank/DDBJ databases">
        <authorList>
            <person name="Will S."/>
            <person name="Neumann-Schaal M."/>
            <person name="Henke P."/>
        </authorList>
    </citation>
    <scope>NUCLEOTIDE SEQUENCE</scope>
    <source>
        <strain evidence="2">PCC 7102</strain>
    </source>
</reference>